<dbReference type="PROSITE" id="PS50943">
    <property type="entry name" value="HTH_CROC1"/>
    <property type="match status" value="1"/>
</dbReference>
<dbReference type="Gene3D" id="1.10.260.40">
    <property type="entry name" value="lambda repressor-like DNA-binding domains"/>
    <property type="match status" value="1"/>
</dbReference>
<organism evidence="2 3">
    <name type="scientific">Candidatus Amesbacteria bacterium GW2011_GWA2_42_12</name>
    <dbReference type="NCBI Taxonomy" id="1618356"/>
    <lineage>
        <taxon>Bacteria</taxon>
        <taxon>Candidatus Amesiibacteriota</taxon>
    </lineage>
</organism>
<dbReference type="STRING" id="1618356.UU93_C0002G0032"/>
<dbReference type="SMART" id="SM00530">
    <property type="entry name" value="HTH_XRE"/>
    <property type="match status" value="1"/>
</dbReference>
<gene>
    <name evidence="2" type="ORF">UU93_C0002G0032</name>
</gene>
<dbReference type="EMBL" id="LCCN01000002">
    <property type="protein sequence ID" value="KKS33104.1"/>
    <property type="molecule type" value="Genomic_DNA"/>
</dbReference>
<reference evidence="2 3" key="1">
    <citation type="journal article" date="2015" name="Nature">
        <title>rRNA introns, odd ribosomes, and small enigmatic genomes across a large radiation of phyla.</title>
        <authorList>
            <person name="Brown C.T."/>
            <person name="Hug L.A."/>
            <person name="Thomas B.C."/>
            <person name="Sharon I."/>
            <person name="Castelle C.J."/>
            <person name="Singh A."/>
            <person name="Wilkins M.J."/>
            <person name="Williams K.H."/>
            <person name="Banfield J.F."/>
        </authorList>
    </citation>
    <scope>NUCLEOTIDE SEQUENCE [LARGE SCALE GENOMIC DNA]</scope>
</reference>
<comment type="caution">
    <text evidence="2">The sequence shown here is derived from an EMBL/GenBank/DDBJ whole genome shotgun (WGS) entry which is preliminary data.</text>
</comment>
<accession>A0A0G0Y8V0</accession>
<protein>
    <submittedName>
        <fullName evidence="2">Transcriptional regulator, XRE family</fullName>
    </submittedName>
</protein>
<dbReference type="Pfam" id="PF01381">
    <property type="entry name" value="HTH_3"/>
    <property type="match status" value="1"/>
</dbReference>
<dbReference type="InterPro" id="IPR010982">
    <property type="entry name" value="Lambda_DNA-bd_dom_sf"/>
</dbReference>
<dbReference type="InterPro" id="IPR001387">
    <property type="entry name" value="Cro/C1-type_HTH"/>
</dbReference>
<evidence type="ECO:0000259" key="1">
    <source>
        <dbReference type="PROSITE" id="PS50943"/>
    </source>
</evidence>
<dbReference type="AlphaFoldDB" id="A0A0G0Y8V0"/>
<evidence type="ECO:0000313" key="2">
    <source>
        <dbReference type="EMBL" id="KKS33104.1"/>
    </source>
</evidence>
<dbReference type="SUPFAM" id="SSF47413">
    <property type="entry name" value="lambda repressor-like DNA-binding domains"/>
    <property type="match status" value="1"/>
</dbReference>
<dbReference type="Proteomes" id="UP000034160">
    <property type="component" value="Unassembled WGS sequence"/>
</dbReference>
<sequence>MKNVTWKDFRKELLADPEVAKEVKRLEPEYQLANSLITTRIKRRLTQAQLAKKAKTNQASISRLEWASSKPSLSLLRKIASALDANLITRFEI</sequence>
<dbReference type="GO" id="GO:0003677">
    <property type="term" value="F:DNA binding"/>
    <property type="evidence" value="ECO:0007669"/>
    <property type="project" value="InterPro"/>
</dbReference>
<name>A0A0G0Y8V0_9BACT</name>
<evidence type="ECO:0000313" key="3">
    <source>
        <dbReference type="Proteomes" id="UP000034160"/>
    </source>
</evidence>
<feature type="domain" description="HTH cro/C1-type" evidence="1">
    <location>
        <begin position="36"/>
        <end position="90"/>
    </location>
</feature>
<proteinExistence type="predicted"/>
<dbReference type="CDD" id="cd00093">
    <property type="entry name" value="HTH_XRE"/>
    <property type="match status" value="1"/>
</dbReference>